<keyword evidence="1" id="KW-0812">Transmembrane</keyword>
<organism evidence="2 3">
    <name type="scientific">Mesorhizobium huakuii</name>
    <dbReference type="NCBI Taxonomy" id="28104"/>
    <lineage>
        <taxon>Bacteria</taxon>
        <taxon>Pseudomonadati</taxon>
        <taxon>Pseudomonadota</taxon>
        <taxon>Alphaproteobacteria</taxon>
        <taxon>Hyphomicrobiales</taxon>
        <taxon>Phyllobacteriaceae</taxon>
        <taxon>Mesorhizobium</taxon>
    </lineage>
</organism>
<dbReference type="AlphaFoldDB" id="A0A7G6STK8"/>
<accession>A0A7G6STK8</accession>
<dbReference type="RefSeq" id="WP_183464619.1">
    <property type="nucleotide sequence ID" value="NZ_CP050296.1"/>
</dbReference>
<name>A0A7G6STK8_9HYPH</name>
<feature type="transmembrane region" description="Helical" evidence="1">
    <location>
        <begin position="6"/>
        <end position="26"/>
    </location>
</feature>
<proteinExistence type="predicted"/>
<protein>
    <submittedName>
        <fullName evidence="2">Uncharacterized protein</fullName>
    </submittedName>
</protein>
<evidence type="ECO:0000313" key="2">
    <source>
        <dbReference type="EMBL" id="QND57840.1"/>
    </source>
</evidence>
<evidence type="ECO:0000313" key="3">
    <source>
        <dbReference type="Proteomes" id="UP000515465"/>
    </source>
</evidence>
<keyword evidence="1" id="KW-0472">Membrane</keyword>
<evidence type="ECO:0000256" key="1">
    <source>
        <dbReference type="SAM" id="Phobius"/>
    </source>
</evidence>
<keyword evidence="1" id="KW-1133">Transmembrane helix</keyword>
<sequence>MSKLQMIYAMLVVLGMSAANFNGYALTAMFNGKQTANRGVNEYHK</sequence>
<dbReference type="Proteomes" id="UP000515465">
    <property type="component" value="Chromosome"/>
</dbReference>
<dbReference type="EMBL" id="CP050296">
    <property type="protein sequence ID" value="QND57840.1"/>
    <property type="molecule type" value="Genomic_DNA"/>
</dbReference>
<gene>
    <name evidence="2" type="ORF">HB778_15470</name>
</gene>
<reference evidence="3" key="1">
    <citation type="journal article" date="2020" name="Mol. Plant Microbe">
        <title>Rhizobial microsymbionts of the narrowly endemic Oxytropis species growing in Kamchatka are characterized by significant genetic diversity and possess a set of genes that are associated with T3SS and T6SS secretion systems and can affect the development of symbiosis.</title>
        <authorList>
            <person name="Safronova V."/>
            <person name="Guro P."/>
            <person name="Sazanova A."/>
            <person name="Kuznetsova I."/>
            <person name="Belimov A."/>
            <person name="Yakubov V."/>
            <person name="Chirak E."/>
            <person name="Afonin A."/>
            <person name="Gogolev Y."/>
            <person name="Andronov E."/>
            <person name="Tikhonovich I."/>
        </authorList>
    </citation>
    <scope>NUCLEOTIDE SEQUENCE [LARGE SCALE GENOMIC DNA]</scope>
    <source>
        <strain evidence="3">583</strain>
    </source>
</reference>